<protein>
    <submittedName>
        <fullName evidence="1">Uncharacterized protein</fullName>
    </submittedName>
</protein>
<keyword evidence="2" id="KW-1185">Reference proteome</keyword>
<evidence type="ECO:0000313" key="2">
    <source>
        <dbReference type="Proteomes" id="UP000316621"/>
    </source>
</evidence>
<name>A0A4Y7K5E8_PAPSO</name>
<evidence type="ECO:0000313" key="1">
    <source>
        <dbReference type="EMBL" id="RZC68574.1"/>
    </source>
</evidence>
<organism evidence="1 2">
    <name type="scientific">Papaver somniferum</name>
    <name type="common">Opium poppy</name>
    <dbReference type="NCBI Taxonomy" id="3469"/>
    <lineage>
        <taxon>Eukaryota</taxon>
        <taxon>Viridiplantae</taxon>
        <taxon>Streptophyta</taxon>
        <taxon>Embryophyta</taxon>
        <taxon>Tracheophyta</taxon>
        <taxon>Spermatophyta</taxon>
        <taxon>Magnoliopsida</taxon>
        <taxon>Ranunculales</taxon>
        <taxon>Papaveraceae</taxon>
        <taxon>Papaveroideae</taxon>
        <taxon>Papaver</taxon>
    </lineage>
</organism>
<dbReference type="EMBL" id="CM010721">
    <property type="protein sequence ID" value="RZC68574.1"/>
    <property type="molecule type" value="Genomic_DNA"/>
</dbReference>
<dbReference type="Gramene" id="RZC68574">
    <property type="protein sequence ID" value="RZC68574"/>
    <property type="gene ID" value="C5167_032354"/>
</dbReference>
<gene>
    <name evidence="1" type="ORF">C5167_032354</name>
</gene>
<dbReference type="Proteomes" id="UP000316621">
    <property type="component" value="Chromosome 7"/>
</dbReference>
<sequence length="67" mass="7501">MGCFRMKSVNWTRDVMTAMANAAVKSTIPGVTCSKAKCSRIRGVKSWGIKVALIKSHKKLLIYFFSF</sequence>
<reference evidence="1 2" key="1">
    <citation type="journal article" date="2018" name="Science">
        <title>The opium poppy genome and morphinan production.</title>
        <authorList>
            <person name="Guo L."/>
            <person name="Winzer T."/>
            <person name="Yang X."/>
            <person name="Li Y."/>
            <person name="Ning Z."/>
            <person name="He Z."/>
            <person name="Teodor R."/>
            <person name="Lu Y."/>
            <person name="Bowser T.A."/>
            <person name="Graham I.A."/>
            <person name="Ye K."/>
        </authorList>
    </citation>
    <scope>NUCLEOTIDE SEQUENCE [LARGE SCALE GENOMIC DNA]</scope>
    <source>
        <strain evidence="2">cv. HN1</strain>
        <tissue evidence="1">Leaves</tissue>
    </source>
</reference>
<dbReference type="AlphaFoldDB" id="A0A4Y7K5E8"/>
<accession>A0A4Y7K5E8</accession>
<proteinExistence type="predicted"/>